<accession>A0A6P6IV53</accession>
<gene>
    <name evidence="2" type="primary">LOC113038186</name>
</gene>
<name>A0A6P6IV53_CARAU</name>
<keyword evidence="1" id="KW-1185">Reference proteome</keyword>
<organism evidence="1 2">
    <name type="scientific">Carassius auratus</name>
    <name type="common">Goldfish</name>
    <dbReference type="NCBI Taxonomy" id="7957"/>
    <lineage>
        <taxon>Eukaryota</taxon>
        <taxon>Metazoa</taxon>
        <taxon>Chordata</taxon>
        <taxon>Craniata</taxon>
        <taxon>Vertebrata</taxon>
        <taxon>Euteleostomi</taxon>
        <taxon>Actinopterygii</taxon>
        <taxon>Neopterygii</taxon>
        <taxon>Teleostei</taxon>
        <taxon>Ostariophysi</taxon>
        <taxon>Cypriniformes</taxon>
        <taxon>Cyprinidae</taxon>
        <taxon>Cyprininae</taxon>
        <taxon>Carassius</taxon>
    </lineage>
</organism>
<evidence type="ECO:0000313" key="1">
    <source>
        <dbReference type="Proteomes" id="UP000515129"/>
    </source>
</evidence>
<dbReference type="GeneID" id="113038186"/>
<reference evidence="2" key="1">
    <citation type="submission" date="2025-08" db="UniProtKB">
        <authorList>
            <consortium name="RefSeq"/>
        </authorList>
    </citation>
    <scope>IDENTIFICATION</scope>
    <source>
        <strain evidence="2">Wakin</strain>
        <tissue evidence="2">Muscle</tissue>
    </source>
</reference>
<dbReference type="RefSeq" id="XP_026051223.1">
    <property type="nucleotide sequence ID" value="XM_026195438.1"/>
</dbReference>
<protein>
    <submittedName>
        <fullName evidence="2">Uncharacterized protein LOC113038186 isoform X1</fullName>
    </submittedName>
</protein>
<dbReference type="OrthoDB" id="8553199at2759"/>
<dbReference type="Proteomes" id="UP000515129">
    <property type="component" value="Chromosome 21"/>
</dbReference>
<dbReference type="AlphaFoldDB" id="A0A6P6IV53"/>
<proteinExistence type="predicted"/>
<dbReference type="KEGG" id="caua:113038186"/>
<sequence>MATMTEENPVLMRLKVLATEKDTVWMGFMDIVPVIGTVKEAVELVLAVYEGNEAVIKEKEKAVENIVKESLKIHEKENYEKKLTLAEKPAPAAAAEEFSGLRNVRVVRKEMIIEYMVKGSKRGTKPQTQAQQKERQKKVEAIREDMLRKIRILKSNFNEELKEELGRSKRGEHVFNNDILKFHFKVLTDFIQICHIDNLRGYNQQAMNELGRHTLTQSSATDIQTNMVVHFGEDEFYVNANGVMYGEYCRALRAAILALLGHINPEDVTQEERQSVNFIIDNMNNFKIYVDQLAEVTWIGNNATRRARFEQVRKEVVTMYNTDRGVGWCIRILNQVAPLFGHRQ</sequence>
<evidence type="ECO:0000313" key="2">
    <source>
        <dbReference type="RefSeq" id="XP_026051223.1"/>
    </source>
</evidence>